<proteinExistence type="predicted"/>
<name>A0A6C0EXN1_9ZZZZ</name>
<feature type="compositionally biased region" description="Polar residues" evidence="1">
    <location>
        <begin position="41"/>
        <end position="50"/>
    </location>
</feature>
<dbReference type="SUPFAM" id="SSF57667">
    <property type="entry name" value="beta-beta-alpha zinc fingers"/>
    <property type="match status" value="1"/>
</dbReference>
<feature type="compositionally biased region" description="Basic residues" evidence="1">
    <location>
        <begin position="63"/>
        <end position="72"/>
    </location>
</feature>
<organism evidence="2">
    <name type="scientific">viral metagenome</name>
    <dbReference type="NCBI Taxonomy" id="1070528"/>
    <lineage>
        <taxon>unclassified sequences</taxon>
        <taxon>metagenomes</taxon>
        <taxon>organismal metagenomes</taxon>
    </lineage>
</organism>
<dbReference type="InterPro" id="IPR036236">
    <property type="entry name" value="Znf_C2H2_sf"/>
</dbReference>
<feature type="region of interest" description="Disordered" evidence="1">
    <location>
        <begin position="1"/>
        <end position="107"/>
    </location>
</feature>
<dbReference type="AlphaFoldDB" id="A0A6C0EXN1"/>
<accession>A0A6C0EXN1</accession>
<sequence>MNTEEVQEEVQSEETEVQSEESKETEEDQEETEEVQDDQQNISGTDNDCTTIRDNEDLQTKGKTTKGKRNNSKKITNDNTTDDETEQNTTTKSARKSAGKSARKKDNKTRTRFEGVCSYCSKSFKTESTYIKHTTEQVCYKPSDVTYCKICNIRYETKLEYSKHLFSMIHINNIGCNSLEKLQTKTVASIHTADPYLSATDINKIAKSNLGDSFTFVFNKGNTQTITLSTAVNNIVNTSVNNTVNNNVIEQINTKTNTIEKTNANSLDQSNSIPKPFQPTERQTKIIKFLEQQTSIIESGKSFLKVLDNKLQLEDYKGLQRIINNLEVGNDYKQNYLKMIELFINILVKEKTKGEKLYKDKDISQLVINLTS</sequence>
<feature type="compositionally biased region" description="Acidic residues" evidence="1">
    <location>
        <begin position="1"/>
        <end position="37"/>
    </location>
</feature>
<feature type="compositionally biased region" description="Basic residues" evidence="1">
    <location>
        <begin position="93"/>
        <end position="107"/>
    </location>
</feature>
<feature type="compositionally biased region" description="Basic and acidic residues" evidence="1">
    <location>
        <begin position="51"/>
        <end position="60"/>
    </location>
</feature>
<reference evidence="2" key="1">
    <citation type="journal article" date="2020" name="Nature">
        <title>Giant virus diversity and host interactions through global metagenomics.</title>
        <authorList>
            <person name="Schulz F."/>
            <person name="Roux S."/>
            <person name="Paez-Espino D."/>
            <person name="Jungbluth S."/>
            <person name="Walsh D.A."/>
            <person name="Denef V.J."/>
            <person name="McMahon K.D."/>
            <person name="Konstantinidis K.T."/>
            <person name="Eloe-Fadrosh E.A."/>
            <person name="Kyrpides N.C."/>
            <person name="Woyke T."/>
        </authorList>
    </citation>
    <scope>NUCLEOTIDE SEQUENCE</scope>
    <source>
        <strain evidence="2">GVMAG-M-3300009161-52</strain>
    </source>
</reference>
<dbReference type="EMBL" id="MN738980">
    <property type="protein sequence ID" value="QHT33916.1"/>
    <property type="molecule type" value="Genomic_DNA"/>
</dbReference>
<evidence type="ECO:0000313" key="2">
    <source>
        <dbReference type="EMBL" id="QHT33916.1"/>
    </source>
</evidence>
<protein>
    <submittedName>
        <fullName evidence="2">Uncharacterized protein</fullName>
    </submittedName>
</protein>
<evidence type="ECO:0000256" key="1">
    <source>
        <dbReference type="SAM" id="MobiDB-lite"/>
    </source>
</evidence>